<evidence type="ECO:0000313" key="2">
    <source>
        <dbReference type="EMBL" id="TFU44677.1"/>
    </source>
</evidence>
<name>A0A8H0D0D9_9BACE</name>
<dbReference type="EMBL" id="SPPV01000193">
    <property type="protein sequence ID" value="TFU43379.1"/>
    <property type="molecule type" value="Genomic_DNA"/>
</dbReference>
<evidence type="ECO:0000313" key="5">
    <source>
        <dbReference type="EMBL" id="TFU45525.1"/>
    </source>
</evidence>
<evidence type="ECO:0000313" key="4">
    <source>
        <dbReference type="EMBL" id="TFU45346.1"/>
    </source>
</evidence>
<sequence length="25" mass="2655">HALHSIADTAWKNGQSPLKAILALV</sequence>
<comment type="caution">
    <text evidence="5">The sequence shown here is derived from an EMBL/GenBank/DDBJ whole genome shotgun (WGS) entry which is preliminary data.</text>
</comment>
<dbReference type="EMBL" id="SPPV01000059">
    <property type="protein sequence ID" value="TFU45525.1"/>
    <property type="molecule type" value="Genomic_DNA"/>
</dbReference>
<dbReference type="AlphaFoldDB" id="A0A8H0D0D9"/>
<reference evidence="5 6" key="1">
    <citation type="submission" date="2019-03" db="EMBL/GenBank/DDBJ databases">
        <title>Diversity of the mouse oral microbiome.</title>
        <authorList>
            <person name="Joseph S."/>
            <person name="Aduse-Opoku J."/>
            <person name="Curtis M."/>
            <person name="Wade W."/>
            <person name="Hashim A."/>
        </authorList>
    </citation>
    <scope>NUCLEOTIDE SEQUENCE [LARGE SCALE GENOMIC DNA]</scope>
    <source>
        <strain evidence="5 6">P2318</strain>
    </source>
</reference>
<dbReference type="EMBL" id="SPPV01000064">
    <property type="protein sequence ID" value="TFU45346.1"/>
    <property type="molecule type" value="Genomic_DNA"/>
</dbReference>
<dbReference type="EMBL" id="SPPV01000112">
    <property type="protein sequence ID" value="TFU44677.1"/>
    <property type="molecule type" value="Genomic_DNA"/>
</dbReference>
<organism evidence="5 6">
    <name type="scientific">Bacteroides acidifaciens</name>
    <dbReference type="NCBI Taxonomy" id="85831"/>
    <lineage>
        <taxon>Bacteria</taxon>
        <taxon>Pseudomonadati</taxon>
        <taxon>Bacteroidota</taxon>
        <taxon>Bacteroidia</taxon>
        <taxon>Bacteroidales</taxon>
        <taxon>Bacteroidaceae</taxon>
        <taxon>Bacteroides</taxon>
    </lineage>
</organism>
<dbReference type="EMBL" id="SPPV01000065">
    <property type="protein sequence ID" value="TFU45318.1"/>
    <property type="molecule type" value="Genomic_DNA"/>
</dbReference>
<accession>A0A8H0D0D9</accession>
<feature type="non-terminal residue" evidence="5">
    <location>
        <position position="1"/>
    </location>
</feature>
<gene>
    <name evidence="5" type="ORF">E4T97_18465</name>
    <name evidence="4" type="ORF">E4T97_19010</name>
    <name evidence="3" type="ORF">E4T97_19075</name>
    <name evidence="2" type="ORF">E4T97_21700</name>
    <name evidence="1" type="ORF">E4T97_22295</name>
</gene>
<evidence type="ECO:0000313" key="1">
    <source>
        <dbReference type="EMBL" id="TFU43379.1"/>
    </source>
</evidence>
<evidence type="ECO:0000313" key="3">
    <source>
        <dbReference type="EMBL" id="TFU45318.1"/>
    </source>
</evidence>
<proteinExistence type="predicted"/>
<protein>
    <submittedName>
        <fullName evidence="5">Transposase</fullName>
    </submittedName>
</protein>
<evidence type="ECO:0000313" key="6">
    <source>
        <dbReference type="Proteomes" id="UP000298073"/>
    </source>
</evidence>
<dbReference type="Proteomes" id="UP000298073">
    <property type="component" value="Unassembled WGS sequence"/>
</dbReference>